<dbReference type="EMBL" id="BARS01054339">
    <property type="protein sequence ID" value="GAG47885.1"/>
    <property type="molecule type" value="Genomic_DNA"/>
</dbReference>
<dbReference type="InterPro" id="IPR011050">
    <property type="entry name" value="Pectin_lyase_fold/virulence"/>
</dbReference>
<proteinExistence type="predicted"/>
<comment type="caution">
    <text evidence="1">The sequence shown here is derived from an EMBL/GenBank/DDBJ whole genome shotgun (WGS) entry which is preliminary data.</text>
</comment>
<feature type="non-terminal residue" evidence="1">
    <location>
        <position position="72"/>
    </location>
</feature>
<dbReference type="SUPFAM" id="SSF51126">
    <property type="entry name" value="Pectin lyase-like"/>
    <property type="match status" value="1"/>
</dbReference>
<gene>
    <name evidence="1" type="ORF">S01H1_80463</name>
</gene>
<dbReference type="AlphaFoldDB" id="X0XWZ7"/>
<evidence type="ECO:0000313" key="1">
    <source>
        <dbReference type="EMBL" id="GAG47885.1"/>
    </source>
</evidence>
<accession>X0XWZ7</accession>
<dbReference type="PROSITE" id="PS51257">
    <property type="entry name" value="PROKAR_LIPOPROTEIN"/>
    <property type="match status" value="1"/>
</dbReference>
<reference evidence="1" key="1">
    <citation type="journal article" date="2014" name="Front. Microbiol.">
        <title>High frequency of phylogenetically diverse reductive dehalogenase-homologous genes in deep subseafloor sedimentary metagenomes.</title>
        <authorList>
            <person name="Kawai M."/>
            <person name="Futagami T."/>
            <person name="Toyoda A."/>
            <person name="Takaki Y."/>
            <person name="Nishi S."/>
            <person name="Hori S."/>
            <person name="Arai W."/>
            <person name="Tsubouchi T."/>
            <person name="Morono Y."/>
            <person name="Uchiyama I."/>
            <person name="Ito T."/>
            <person name="Fujiyama A."/>
            <person name="Inagaki F."/>
            <person name="Takami H."/>
        </authorList>
    </citation>
    <scope>NUCLEOTIDE SEQUENCE</scope>
    <source>
        <strain evidence="1">Expedition CK06-06</strain>
    </source>
</reference>
<name>X0XWZ7_9ZZZZ</name>
<protein>
    <submittedName>
        <fullName evidence="1">Uncharacterized protein</fullName>
    </submittedName>
</protein>
<sequence>MRFRTNLNTCLVMSVFLLGMACTTFGRTIYVDANTPDNNDGSSWAKAYKYLQDALADANSSGDVNEIWVAQG</sequence>
<organism evidence="1">
    <name type="scientific">marine sediment metagenome</name>
    <dbReference type="NCBI Taxonomy" id="412755"/>
    <lineage>
        <taxon>unclassified sequences</taxon>
        <taxon>metagenomes</taxon>
        <taxon>ecological metagenomes</taxon>
    </lineage>
</organism>